<gene>
    <name evidence="1" type="ORF">OC25_03860</name>
</gene>
<dbReference type="RefSeq" id="WP_039471947.1">
    <property type="nucleotide sequence ID" value="NZ_JSYN01000003.1"/>
</dbReference>
<accession>A0A0C1FWJ7</accession>
<organism evidence="1 2">
    <name type="scientific">Pedobacter kyungheensis</name>
    <dbReference type="NCBI Taxonomy" id="1069985"/>
    <lineage>
        <taxon>Bacteria</taxon>
        <taxon>Pseudomonadati</taxon>
        <taxon>Bacteroidota</taxon>
        <taxon>Sphingobacteriia</taxon>
        <taxon>Sphingobacteriales</taxon>
        <taxon>Sphingobacteriaceae</taxon>
        <taxon>Pedobacter</taxon>
    </lineage>
</organism>
<dbReference type="EMBL" id="JSYN01000003">
    <property type="protein sequence ID" value="KIA96223.1"/>
    <property type="molecule type" value="Genomic_DNA"/>
</dbReference>
<comment type="caution">
    <text evidence="1">The sequence shown here is derived from an EMBL/GenBank/DDBJ whole genome shotgun (WGS) entry which is preliminary data.</text>
</comment>
<protein>
    <submittedName>
        <fullName evidence="1">Uncharacterized protein</fullName>
    </submittedName>
</protein>
<name>A0A0C1FWJ7_9SPHI</name>
<proteinExistence type="predicted"/>
<dbReference type="Proteomes" id="UP000031246">
    <property type="component" value="Unassembled WGS sequence"/>
</dbReference>
<evidence type="ECO:0000313" key="2">
    <source>
        <dbReference type="Proteomes" id="UP000031246"/>
    </source>
</evidence>
<dbReference type="AlphaFoldDB" id="A0A0C1FWJ7"/>
<sequence>MNIQVGNFISGEQLLGIDPHNAYFHNMENKESSAYVKARAVLLGGYFKTRGWNVAEGKNNTILFYIPSTQQCNYSQQDLADIIAESDFHVPETGLKMSYVTYMFFHHGRLYTQLEVLPTHEYDIYTV</sequence>
<dbReference type="OrthoDB" id="771723at2"/>
<evidence type="ECO:0000313" key="1">
    <source>
        <dbReference type="EMBL" id="KIA96223.1"/>
    </source>
</evidence>
<keyword evidence="2" id="KW-1185">Reference proteome</keyword>
<reference evidence="1 2" key="1">
    <citation type="submission" date="2014-10" db="EMBL/GenBank/DDBJ databases">
        <title>Pedobacter Kyungheensis.</title>
        <authorList>
            <person name="Anderson B.M."/>
            <person name="Newman J.D."/>
        </authorList>
    </citation>
    <scope>NUCLEOTIDE SEQUENCE [LARGE SCALE GENOMIC DNA]</scope>
    <source>
        <strain evidence="1 2">KACC 16221</strain>
    </source>
</reference>